<dbReference type="OrthoDB" id="4187847at2759"/>
<evidence type="ECO:0000256" key="5">
    <source>
        <dbReference type="ARBA" id="ARBA00022801"/>
    </source>
</evidence>
<keyword evidence="7" id="KW-0326">Glycosidase</keyword>
<dbReference type="AlphaFoldDB" id="W9CI66"/>
<gene>
    <name evidence="8" type="ORF">SBOR_3940</name>
</gene>
<comment type="similarity">
    <text evidence="2">Belongs to the glycosyl hydrolase 76 family.</text>
</comment>
<evidence type="ECO:0000256" key="4">
    <source>
        <dbReference type="ARBA" id="ARBA00022729"/>
    </source>
</evidence>
<dbReference type="Pfam" id="PF03663">
    <property type="entry name" value="Glyco_hydro_76"/>
    <property type="match status" value="1"/>
</dbReference>
<dbReference type="Proteomes" id="UP000019487">
    <property type="component" value="Unassembled WGS sequence"/>
</dbReference>
<proteinExistence type="inferred from homology"/>
<dbReference type="PANTHER" id="PTHR12145:SF41">
    <property type="entry name" value="MANNAN ENDO-1,6-ALPHA-MANNOSIDASE"/>
    <property type="match status" value="1"/>
</dbReference>
<dbReference type="EC" id="3.2.1.101" evidence="3"/>
<name>W9CI66_SCLBF</name>
<dbReference type="SUPFAM" id="SSF48208">
    <property type="entry name" value="Six-hairpin glycosidases"/>
    <property type="match status" value="1"/>
</dbReference>
<dbReference type="InterPro" id="IPR008928">
    <property type="entry name" value="6-hairpin_glycosidase_sf"/>
</dbReference>
<dbReference type="HOGENOM" id="CLU_2198518_0_0_1"/>
<dbReference type="GO" id="GO:0008496">
    <property type="term" value="F:mannan endo-1,6-alpha-mannosidase activity"/>
    <property type="evidence" value="ECO:0007669"/>
    <property type="project" value="UniProtKB-EC"/>
</dbReference>
<evidence type="ECO:0000313" key="9">
    <source>
        <dbReference type="Proteomes" id="UP000019487"/>
    </source>
</evidence>
<comment type="catalytic activity">
    <reaction evidence="1">
        <text>Random hydrolysis of (1-&gt;6)-alpha-D-mannosidic linkages in unbranched (1-&gt;6)-mannans.</text>
        <dbReference type="EC" id="3.2.1.101"/>
    </reaction>
</comment>
<dbReference type="PANTHER" id="PTHR12145">
    <property type="entry name" value="MANNAN ENDO-1,6-ALPHA-MANNOSIDASE DCW1"/>
    <property type="match status" value="1"/>
</dbReference>
<comment type="caution">
    <text evidence="8">The sequence shown here is derived from an EMBL/GenBank/DDBJ whole genome shotgun (WGS) entry which is preliminary data.</text>
</comment>
<evidence type="ECO:0000256" key="7">
    <source>
        <dbReference type="ARBA" id="ARBA00023295"/>
    </source>
</evidence>
<evidence type="ECO:0000256" key="3">
    <source>
        <dbReference type="ARBA" id="ARBA00012350"/>
    </source>
</evidence>
<keyword evidence="4" id="KW-0732">Signal</keyword>
<keyword evidence="6" id="KW-0325">Glycoprotein</keyword>
<keyword evidence="5 8" id="KW-0378">Hydrolase</keyword>
<evidence type="ECO:0000256" key="2">
    <source>
        <dbReference type="ARBA" id="ARBA00009699"/>
    </source>
</evidence>
<dbReference type="InterPro" id="IPR014480">
    <property type="entry name" value="Mannan-1_6-alpha_mannosidase"/>
</dbReference>
<dbReference type="EMBL" id="AYSA01000172">
    <property type="protein sequence ID" value="ESZ95673.1"/>
    <property type="molecule type" value="Genomic_DNA"/>
</dbReference>
<dbReference type="Gene3D" id="1.50.10.20">
    <property type="match status" value="1"/>
</dbReference>
<evidence type="ECO:0000256" key="1">
    <source>
        <dbReference type="ARBA" id="ARBA00001452"/>
    </source>
</evidence>
<sequence length="108" mass="12286">MAMNLANYTGDTSYNSIVFATLLFQASPNADYMPQNQTKADGNDDQGFWGMVAMLAAESNFQNPPADQLQWLVLAQAVFNEMASRWDTSTCGRGLRWQIFHVQFWFYV</sequence>
<dbReference type="InterPro" id="IPR005198">
    <property type="entry name" value="Glyco_hydro_76"/>
</dbReference>
<keyword evidence="9" id="KW-1185">Reference proteome</keyword>
<evidence type="ECO:0000256" key="6">
    <source>
        <dbReference type="ARBA" id="ARBA00023180"/>
    </source>
</evidence>
<dbReference type="STRING" id="1432307.W9CI66"/>
<evidence type="ECO:0000313" key="8">
    <source>
        <dbReference type="EMBL" id="ESZ95673.1"/>
    </source>
</evidence>
<accession>W9CI66</accession>
<dbReference type="GO" id="GO:0009272">
    <property type="term" value="P:fungal-type cell wall biogenesis"/>
    <property type="evidence" value="ECO:0007669"/>
    <property type="project" value="TreeGrafter"/>
</dbReference>
<organism evidence="8 9">
    <name type="scientific">Sclerotinia borealis (strain F-4128)</name>
    <dbReference type="NCBI Taxonomy" id="1432307"/>
    <lineage>
        <taxon>Eukaryota</taxon>
        <taxon>Fungi</taxon>
        <taxon>Dikarya</taxon>
        <taxon>Ascomycota</taxon>
        <taxon>Pezizomycotina</taxon>
        <taxon>Leotiomycetes</taxon>
        <taxon>Helotiales</taxon>
        <taxon>Sclerotiniaceae</taxon>
        <taxon>Sclerotinia</taxon>
    </lineage>
</organism>
<reference evidence="8 9" key="1">
    <citation type="journal article" date="2014" name="Genome Announc.">
        <title>Draft genome sequence of Sclerotinia borealis, a psychrophilic plant pathogenic fungus.</title>
        <authorList>
            <person name="Mardanov A.V."/>
            <person name="Beletsky A.V."/>
            <person name="Kadnikov V.V."/>
            <person name="Ignatov A.N."/>
            <person name="Ravin N.V."/>
        </authorList>
    </citation>
    <scope>NUCLEOTIDE SEQUENCE [LARGE SCALE GENOMIC DNA]</scope>
    <source>
        <strain evidence="9">F-4157</strain>
    </source>
</reference>
<protein>
    <recommendedName>
        <fullName evidence="3">mannan endo-1,6-alpha-mannosidase</fullName>
        <ecNumber evidence="3">3.2.1.101</ecNumber>
    </recommendedName>
</protein>
<dbReference type="GO" id="GO:0016052">
    <property type="term" value="P:carbohydrate catabolic process"/>
    <property type="evidence" value="ECO:0007669"/>
    <property type="project" value="InterPro"/>
</dbReference>